<dbReference type="GeneID" id="39581275"/>
<gene>
    <name evidence="2" type="ORF">SODALDRAFT_338691</name>
</gene>
<keyword evidence="2" id="KW-0223">Dioxygenase</keyword>
<dbReference type="SUPFAM" id="SSF49482">
    <property type="entry name" value="Aromatic compound dioxygenase"/>
    <property type="match status" value="1"/>
</dbReference>
<dbReference type="InterPro" id="IPR007535">
    <property type="entry name" value="Catechol_dOase_N"/>
</dbReference>
<dbReference type="OrthoDB" id="5238185at2759"/>
<dbReference type="GO" id="GO:0009712">
    <property type="term" value="P:catechol-containing compound metabolic process"/>
    <property type="evidence" value="ECO:0007669"/>
    <property type="project" value="InterPro"/>
</dbReference>
<dbReference type="EMBL" id="ML119052">
    <property type="protein sequence ID" value="ROT41290.1"/>
    <property type="molecule type" value="Genomic_DNA"/>
</dbReference>
<feature type="domain" description="Catechol dioxygenase N-terminal" evidence="1">
    <location>
        <begin position="24"/>
        <end position="88"/>
    </location>
</feature>
<proteinExistence type="predicted"/>
<protein>
    <submittedName>
        <fullName evidence="2">Aromatic compound dioxygenase</fullName>
    </submittedName>
</protein>
<dbReference type="PANTHER" id="PTHR33711:SF7">
    <property type="entry name" value="INTRADIOL RING-CLEAVAGE DIOXYGENASES DOMAIN-CONTAINING PROTEIN-RELATED"/>
    <property type="match status" value="1"/>
</dbReference>
<dbReference type="Gene3D" id="2.60.130.10">
    <property type="entry name" value="Aromatic compound dioxygenase"/>
    <property type="match status" value="2"/>
</dbReference>
<dbReference type="Pfam" id="PF04444">
    <property type="entry name" value="Dioxygenase_N"/>
    <property type="match status" value="1"/>
</dbReference>
<dbReference type="Proteomes" id="UP000272025">
    <property type="component" value="Unassembled WGS sequence"/>
</dbReference>
<accession>A0A3N2Q3F6</accession>
<evidence type="ECO:0000313" key="3">
    <source>
        <dbReference type="Proteomes" id="UP000272025"/>
    </source>
</evidence>
<dbReference type="AlphaFoldDB" id="A0A3N2Q3F6"/>
<dbReference type="RefSeq" id="XP_028469096.1">
    <property type="nucleotide sequence ID" value="XM_028612797.1"/>
</dbReference>
<reference evidence="2 3" key="1">
    <citation type="journal article" date="2018" name="Mol. Ecol.">
        <title>The obligate alkalophilic soda-lake fungus Sodiomyces alkalinus has shifted to a protein diet.</title>
        <authorList>
            <person name="Grum-Grzhimaylo A.A."/>
            <person name="Falkoski D.L."/>
            <person name="van den Heuvel J."/>
            <person name="Valero-Jimenez C.A."/>
            <person name="Min B."/>
            <person name="Choi I.G."/>
            <person name="Lipzen A."/>
            <person name="Daum C.G."/>
            <person name="Aanen D.K."/>
            <person name="Tsang A."/>
            <person name="Henrissat B."/>
            <person name="Bilanenko E.N."/>
            <person name="de Vries R.P."/>
            <person name="van Kan J.A.L."/>
            <person name="Grigoriev I.V."/>
            <person name="Debets A.J.M."/>
        </authorList>
    </citation>
    <scope>NUCLEOTIDE SEQUENCE [LARGE SCALE GENOMIC DNA]</scope>
    <source>
        <strain evidence="2 3">F11</strain>
    </source>
</reference>
<organism evidence="2 3">
    <name type="scientific">Sodiomyces alkalinus (strain CBS 110278 / VKM F-3762 / F11)</name>
    <name type="common">Alkaliphilic filamentous fungus</name>
    <dbReference type="NCBI Taxonomy" id="1314773"/>
    <lineage>
        <taxon>Eukaryota</taxon>
        <taxon>Fungi</taxon>
        <taxon>Dikarya</taxon>
        <taxon>Ascomycota</taxon>
        <taxon>Pezizomycotina</taxon>
        <taxon>Sordariomycetes</taxon>
        <taxon>Hypocreomycetidae</taxon>
        <taxon>Glomerellales</taxon>
        <taxon>Plectosphaerellaceae</taxon>
        <taxon>Sodiomyces</taxon>
    </lineage>
</organism>
<keyword evidence="3" id="KW-1185">Reference proteome</keyword>
<dbReference type="GO" id="GO:0018576">
    <property type="term" value="F:catechol 1,2-dioxygenase activity"/>
    <property type="evidence" value="ECO:0007669"/>
    <property type="project" value="InterPro"/>
</dbReference>
<keyword evidence="2" id="KW-0560">Oxidoreductase</keyword>
<dbReference type="STRING" id="1314773.A0A3N2Q3F6"/>
<sequence length="223" mass="25631">MIIEHYINNSVQYSHQDQCLANDNTRLIYLISRLVTHLHDFARETRLSTTEWMAALDFLIKYKEFILLSDILGLSLLVASINHPKPPSSTKYSLLGPFYTYNAPMLASRENILDDPEGEPLLALYTMKDNKRNPILGDVDRGSIPSGRCVIVSDLEGNFRFRAIRLDKLITALYIRGDLYKSSDAVFRVKKSLIIDLDKLDTERAKKYDFIIISEEEAKELRD</sequence>
<dbReference type="InterPro" id="IPR015889">
    <property type="entry name" value="Intradiol_dOase_core"/>
</dbReference>
<dbReference type="GO" id="GO:0005506">
    <property type="term" value="F:iron ion binding"/>
    <property type="evidence" value="ECO:0007669"/>
    <property type="project" value="InterPro"/>
</dbReference>
<dbReference type="PANTHER" id="PTHR33711">
    <property type="entry name" value="DIOXYGENASE, PUTATIVE (AFU_ORTHOLOGUE AFUA_2G02910)-RELATED"/>
    <property type="match status" value="1"/>
</dbReference>
<name>A0A3N2Q3F6_SODAK</name>
<dbReference type="InterPro" id="IPR050770">
    <property type="entry name" value="Intradiol_RC_Dioxygenase"/>
</dbReference>
<evidence type="ECO:0000313" key="2">
    <source>
        <dbReference type="EMBL" id="ROT41290.1"/>
    </source>
</evidence>
<evidence type="ECO:0000259" key="1">
    <source>
        <dbReference type="Pfam" id="PF04444"/>
    </source>
</evidence>